<gene>
    <name evidence="4" type="ORF">SLEP1_g43114</name>
</gene>
<keyword evidence="2" id="KW-0217">Developmental protein</keyword>
<dbReference type="PANTHER" id="PTHR31175">
    <property type="entry name" value="AUXIN-RESPONSIVE FAMILY PROTEIN"/>
    <property type="match status" value="1"/>
</dbReference>
<accession>A0AAV5LCD5</accession>
<sequence>MVKVKNNQTWTKLIFTLVIGVQDDELHKDMVKELFRLAEEEFGTASSGPLTLPCDADFMEYVISFIKSHLTEEVEEALLTSMSCNCLHLQYWCQSLAMLFSFALL</sequence>
<comment type="caution">
    <text evidence="4">The sequence shown here is derived from an EMBL/GenBank/DDBJ whole genome shotgun (WGS) entry which is preliminary data.</text>
</comment>
<dbReference type="AlphaFoldDB" id="A0AAV5LCD5"/>
<evidence type="ECO:0000313" key="5">
    <source>
        <dbReference type="Proteomes" id="UP001054252"/>
    </source>
</evidence>
<dbReference type="EMBL" id="BPVZ01000107">
    <property type="protein sequence ID" value="GKV34769.1"/>
    <property type="molecule type" value="Genomic_DNA"/>
</dbReference>
<keyword evidence="5" id="KW-1185">Reference proteome</keyword>
<dbReference type="Pfam" id="PF02519">
    <property type="entry name" value="Auxin_inducible"/>
    <property type="match status" value="1"/>
</dbReference>
<evidence type="ECO:0000256" key="1">
    <source>
        <dbReference type="ARBA" id="ARBA00006974"/>
    </source>
</evidence>
<dbReference type="GO" id="GO:0009733">
    <property type="term" value="P:response to auxin"/>
    <property type="evidence" value="ECO:0007669"/>
    <property type="project" value="InterPro"/>
</dbReference>
<keyword evidence="3" id="KW-0341">Growth regulation</keyword>
<evidence type="ECO:0000256" key="2">
    <source>
        <dbReference type="ARBA" id="ARBA00022473"/>
    </source>
</evidence>
<protein>
    <submittedName>
        <fullName evidence="4">Uncharacterized protein</fullName>
    </submittedName>
</protein>
<dbReference type="InterPro" id="IPR003676">
    <property type="entry name" value="SAUR_fam"/>
</dbReference>
<name>A0AAV5LCD5_9ROSI</name>
<comment type="similarity">
    <text evidence="1">Belongs to the ARG7 family.</text>
</comment>
<dbReference type="PANTHER" id="PTHR31175:SF65">
    <property type="entry name" value="AUXIN-RESPONSIVE PROTEIN SAUR66-LIKE"/>
    <property type="match status" value="1"/>
</dbReference>
<evidence type="ECO:0000313" key="4">
    <source>
        <dbReference type="EMBL" id="GKV34769.1"/>
    </source>
</evidence>
<evidence type="ECO:0000256" key="3">
    <source>
        <dbReference type="ARBA" id="ARBA00022604"/>
    </source>
</evidence>
<proteinExistence type="inferred from homology"/>
<dbReference type="Proteomes" id="UP001054252">
    <property type="component" value="Unassembled WGS sequence"/>
</dbReference>
<organism evidence="4 5">
    <name type="scientific">Rubroshorea leprosula</name>
    <dbReference type="NCBI Taxonomy" id="152421"/>
    <lineage>
        <taxon>Eukaryota</taxon>
        <taxon>Viridiplantae</taxon>
        <taxon>Streptophyta</taxon>
        <taxon>Embryophyta</taxon>
        <taxon>Tracheophyta</taxon>
        <taxon>Spermatophyta</taxon>
        <taxon>Magnoliopsida</taxon>
        <taxon>eudicotyledons</taxon>
        <taxon>Gunneridae</taxon>
        <taxon>Pentapetalae</taxon>
        <taxon>rosids</taxon>
        <taxon>malvids</taxon>
        <taxon>Malvales</taxon>
        <taxon>Dipterocarpaceae</taxon>
        <taxon>Rubroshorea</taxon>
    </lineage>
</organism>
<reference evidence="4 5" key="1">
    <citation type="journal article" date="2021" name="Commun. Biol.">
        <title>The genome of Shorea leprosula (Dipterocarpaceae) highlights the ecological relevance of drought in aseasonal tropical rainforests.</title>
        <authorList>
            <person name="Ng K.K.S."/>
            <person name="Kobayashi M.J."/>
            <person name="Fawcett J.A."/>
            <person name="Hatakeyama M."/>
            <person name="Paape T."/>
            <person name="Ng C.H."/>
            <person name="Ang C.C."/>
            <person name="Tnah L.H."/>
            <person name="Lee C.T."/>
            <person name="Nishiyama T."/>
            <person name="Sese J."/>
            <person name="O'Brien M.J."/>
            <person name="Copetti D."/>
            <person name="Mohd Noor M.I."/>
            <person name="Ong R.C."/>
            <person name="Putra M."/>
            <person name="Sireger I.Z."/>
            <person name="Indrioko S."/>
            <person name="Kosugi Y."/>
            <person name="Izuno A."/>
            <person name="Isagi Y."/>
            <person name="Lee S.L."/>
            <person name="Shimizu K.K."/>
        </authorList>
    </citation>
    <scope>NUCLEOTIDE SEQUENCE [LARGE SCALE GENOMIC DNA]</scope>
    <source>
        <strain evidence="4">214</strain>
    </source>
</reference>